<name>A0ACB8Y721_ARCLA</name>
<reference evidence="2" key="1">
    <citation type="journal article" date="2022" name="Mol. Ecol. Resour.">
        <title>The genomes of chicory, endive, great burdock and yacon provide insights into Asteraceae palaeo-polyploidization history and plant inulin production.</title>
        <authorList>
            <person name="Fan W."/>
            <person name="Wang S."/>
            <person name="Wang H."/>
            <person name="Wang A."/>
            <person name="Jiang F."/>
            <person name="Liu H."/>
            <person name="Zhao H."/>
            <person name="Xu D."/>
            <person name="Zhang Y."/>
        </authorList>
    </citation>
    <scope>NUCLEOTIDE SEQUENCE [LARGE SCALE GENOMIC DNA]</scope>
    <source>
        <strain evidence="2">cv. Niubang</strain>
    </source>
</reference>
<gene>
    <name evidence="1" type="ORF">L6452_37400</name>
</gene>
<evidence type="ECO:0000313" key="1">
    <source>
        <dbReference type="EMBL" id="KAI3678119.1"/>
    </source>
</evidence>
<comment type="caution">
    <text evidence="1">The sequence shown here is derived from an EMBL/GenBank/DDBJ whole genome shotgun (WGS) entry which is preliminary data.</text>
</comment>
<sequence length="278" mass="32110">MNMNMDMDIYPHLYPDDDDDNDMLTPVSLYVWPCGTRVRVYSVSPIVSGDFHPEVLAQSLRFYRPLPYPYTWYVHGEEAAIVNIIDLQAHHQLHQPSSSYYQRQQEPMDHDHGYSYHYSVAIDDGGYESHFYPHSETIDAAGYETHPYQRSEYVDETAILEDLNMNQINESFEQASDQFVACSGLTNKLISKNLTVTKYHEEEESEVCVVCQVEFEKDERVGVLQCGHRFHPKCITEWLLRRNVCPLCMAQALKDDVVNMVVPQPDGDIDVSMLKEAD</sequence>
<proteinExistence type="predicted"/>
<reference evidence="1 2" key="2">
    <citation type="journal article" date="2022" name="Mol. Ecol. Resour.">
        <title>The genomes of chicory, endive, great burdock and yacon provide insights into Asteraceae paleo-polyploidization history and plant inulin production.</title>
        <authorList>
            <person name="Fan W."/>
            <person name="Wang S."/>
            <person name="Wang H."/>
            <person name="Wang A."/>
            <person name="Jiang F."/>
            <person name="Liu H."/>
            <person name="Zhao H."/>
            <person name="Xu D."/>
            <person name="Zhang Y."/>
        </authorList>
    </citation>
    <scope>NUCLEOTIDE SEQUENCE [LARGE SCALE GENOMIC DNA]</scope>
    <source>
        <strain evidence="2">cv. Niubang</strain>
    </source>
</reference>
<protein>
    <submittedName>
        <fullName evidence="1">Uncharacterized protein</fullName>
    </submittedName>
</protein>
<accession>A0ACB8Y721</accession>
<dbReference type="Proteomes" id="UP001055879">
    <property type="component" value="Linkage Group LG14"/>
</dbReference>
<keyword evidence="2" id="KW-1185">Reference proteome</keyword>
<evidence type="ECO:0000313" key="2">
    <source>
        <dbReference type="Proteomes" id="UP001055879"/>
    </source>
</evidence>
<dbReference type="EMBL" id="CM042060">
    <property type="protein sequence ID" value="KAI3678119.1"/>
    <property type="molecule type" value="Genomic_DNA"/>
</dbReference>
<organism evidence="1 2">
    <name type="scientific">Arctium lappa</name>
    <name type="common">Greater burdock</name>
    <name type="synonym">Lappa major</name>
    <dbReference type="NCBI Taxonomy" id="4217"/>
    <lineage>
        <taxon>Eukaryota</taxon>
        <taxon>Viridiplantae</taxon>
        <taxon>Streptophyta</taxon>
        <taxon>Embryophyta</taxon>
        <taxon>Tracheophyta</taxon>
        <taxon>Spermatophyta</taxon>
        <taxon>Magnoliopsida</taxon>
        <taxon>eudicotyledons</taxon>
        <taxon>Gunneridae</taxon>
        <taxon>Pentapetalae</taxon>
        <taxon>asterids</taxon>
        <taxon>campanulids</taxon>
        <taxon>Asterales</taxon>
        <taxon>Asteraceae</taxon>
        <taxon>Carduoideae</taxon>
        <taxon>Cardueae</taxon>
        <taxon>Arctiinae</taxon>
        <taxon>Arctium</taxon>
    </lineage>
</organism>